<gene>
    <name evidence="3" type="primary">orf356</name>
    <name evidence="3" type="ORF">Gasi_Mp40</name>
</gene>
<dbReference type="GO" id="GO:0004519">
    <property type="term" value="F:endonuclease activity"/>
    <property type="evidence" value="ECO:0007669"/>
    <property type="project" value="InterPro"/>
</dbReference>
<feature type="domain" description="Homing endonuclease LAGLIDADG" evidence="2">
    <location>
        <begin position="97"/>
        <end position="181"/>
    </location>
</feature>
<name>V5KV87_9APHY</name>
<evidence type="ECO:0000259" key="2">
    <source>
        <dbReference type="Pfam" id="PF00961"/>
    </source>
</evidence>
<accession>V5KV87</accession>
<feature type="domain" description="Homing endonuclease LAGLIDADG" evidence="2">
    <location>
        <begin position="219"/>
        <end position="317"/>
    </location>
</feature>
<dbReference type="GO" id="GO:0005739">
    <property type="term" value="C:mitochondrion"/>
    <property type="evidence" value="ECO:0007669"/>
    <property type="project" value="UniProtKB-ARBA"/>
</dbReference>
<sequence length="356" mass="40436">FFFSSMQREELVALSYREVGVTNLAVCWDSFTLLGTFSCKNLSSHTQSAGNRNFTRNTSSSETISEISCQNFNTFHKLYSELGFTSKISDHWLSWFVGFSEGDGAILNNKGRPRFVLTQKEESILNHVKNTLDFGTVRKIDTGGTVYYRYIVEDFKGVLLLALIFNGNLCITHRVTQLGKWLTDINLKLSTPGSKIYCLCSSITLITILFKPSLTNAWLSGFTEAEGCFNVSITKRDNTVSGYRVSLRFLLDQKNSLYLLTFIRNLFGYGKVIVRSKDMYRFYCDTFIGLSSVNSYFSSFPLKSKKSISYANWFKVYQMVINKEHLTTQGLERVRAIKKTININNSLTNKTGSAKP</sequence>
<dbReference type="PANTHER" id="PTHR36181:SF4">
    <property type="entry name" value="LAGLIDADG ENDONUCLEASE"/>
    <property type="match status" value="1"/>
</dbReference>
<dbReference type="EMBL" id="KF673550">
    <property type="protein sequence ID" value="AHA41750.1"/>
    <property type="molecule type" value="Genomic_DNA"/>
</dbReference>
<proteinExistence type="predicted"/>
<dbReference type="Gene3D" id="3.10.28.10">
    <property type="entry name" value="Homing endonucleases"/>
    <property type="match status" value="2"/>
</dbReference>
<dbReference type="SUPFAM" id="SSF55608">
    <property type="entry name" value="Homing endonucleases"/>
    <property type="match status" value="2"/>
</dbReference>
<keyword evidence="3" id="KW-0496">Mitochondrion</keyword>
<dbReference type="InterPro" id="IPR027434">
    <property type="entry name" value="Homing_endonucl"/>
</dbReference>
<protein>
    <recommendedName>
        <fullName evidence="2">Homing endonuclease LAGLIDADG domain-containing protein</fullName>
    </recommendedName>
</protein>
<feature type="non-terminal residue" evidence="3">
    <location>
        <position position="1"/>
    </location>
</feature>
<reference evidence="3" key="1">
    <citation type="submission" date="2013-09" db="EMBL/GenBank/DDBJ databases">
        <title>The mitochondrial genome sequence of Ganoderma sinense.</title>
        <authorList>
            <person name="Qian J."/>
        </authorList>
    </citation>
    <scope>NUCLEOTIDE SEQUENCE</scope>
</reference>
<organism evidence="3">
    <name type="scientific">Ganoderma sinense</name>
    <dbReference type="NCBI Taxonomy" id="36075"/>
    <lineage>
        <taxon>Eukaryota</taxon>
        <taxon>Fungi</taxon>
        <taxon>Dikarya</taxon>
        <taxon>Basidiomycota</taxon>
        <taxon>Agaricomycotina</taxon>
        <taxon>Agaricomycetes</taxon>
        <taxon>Polyporales</taxon>
        <taxon>Polyporaceae</taxon>
        <taxon>Ganoderma</taxon>
    </lineage>
</organism>
<dbReference type="InterPro" id="IPR004860">
    <property type="entry name" value="LAGLIDADG_dom"/>
</dbReference>
<evidence type="ECO:0000256" key="1">
    <source>
        <dbReference type="ARBA" id="ARBA00002670"/>
    </source>
</evidence>
<comment type="function">
    <text evidence="1">Mitochondrial DNA endonuclease involved in intron homing.</text>
</comment>
<evidence type="ECO:0000313" key="3">
    <source>
        <dbReference type="EMBL" id="AHA41750.1"/>
    </source>
</evidence>
<dbReference type="GeneID" id="17728423"/>
<dbReference type="AlphaFoldDB" id="V5KV87"/>
<geneLocation type="mitochondrion" evidence="3"/>
<dbReference type="InterPro" id="IPR051289">
    <property type="entry name" value="LAGLIDADG_Endonuclease"/>
</dbReference>
<dbReference type="RefSeq" id="YP_008854750.1">
    <property type="nucleotide sequence ID" value="NC_022933.1"/>
</dbReference>
<dbReference type="PANTHER" id="PTHR36181">
    <property type="entry name" value="INTRON-ENCODED ENDONUCLEASE AI3-RELATED"/>
    <property type="match status" value="1"/>
</dbReference>
<dbReference type="Pfam" id="PF00961">
    <property type="entry name" value="LAGLIDADG_1"/>
    <property type="match status" value="2"/>
</dbReference>